<reference evidence="1" key="1">
    <citation type="journal article" date="2023" name="GigaByte">
        <title>Genome assembly of the bearded iris, Iris pallida Lam.</title>
        <authorList>
            <person name="Bruccoleri R.E."/>
            <person name="Oakeley E.J."/>
            <person name="Faust A.M.E."/>
            <person name="Altorfer M."/>
            <person name="Dessus-Babus S."/>
            <person name="Burckhardt D."/>
            <person name="Oertli M."/>
            <person name="Naumann U."/>
            <person name="Petersen F."/>
            <person name="Wong J."/>
        </authorList>
    </citation>
    <scope>NUCLEOTIDE SEQUENCE</scope>
    <source>
        <strain evidence="1">GSM-AAB239-AS_SAM_17_03QT</strain>
    </source>
</reference>
<evidence type="ECO:0000313" key="1">
    <source>
        <dbReference type="EMBL" id="KAJ6820936.1"/>
    </source>
</evidence>
<comment type="caution">
    <text evidence="1">The sequence shown here is derived from an EMBL/GenBank/DDBJ whole genome shotgun (WGS) entry which is preliminary data.</text>
</comment>
<organism evidence="1 2">
    <name type="scientific">Iris pallida</name>
    <name type="common">Sweet iris</name>
    <dbReference type="NCBI Taxonomy" id="29817"/>
    <lineage>
        <taxon>Eukaryota</taxon>
        <taxon>Viridiplantae</taxon>
        <taxon>Streptophyta</taxon>
        <taxon>Embryophyta</taxon>
        <taxon>Tracheophyta</taxon>
        <taxon>Spermatophyta</taxon>
        <taxon>Magnoliopsida</taxon>
        <taxon>Liliopsida</taxon>
        <taxon>Asparagales</taxon>
        <taxon>Iridaceae</taxon>
        <taxon>Iridoideae</taxon>
        <taxon>Irideae</taxon>
        <taxon>Iris</taxon>
    </lineage>
</organism>
<reference evidence="1" key="2">
    <citation type="submission" date="2023-04" db="EMBL/GenBank/DDBJ databases">
        <authorList>
            <person name="Bruccoleri R.E."/>
            <person name="Oakeley E.J."/>
            <person name="Faust A.-M."/>
            <person name="Dessus-Babus S."/>
            <person name="Altorfer M."/>
            <person name="Burckhardt D."/>
            <person name="Oertli M."/>
            <person name="Naumann U."/>
            <person name="Petersen F."/>
            <person name="Wong J."/>
        </authorList>
    </citation>
    <scope>NUCLEOTIDE SEQUENCE</scope>
    <source>
        <strain evidence="1">GSM-AAB239-AS_SAM_17_03QT</strain>
        <tissue evidence="1">Leaf</tissue>
    </source>
</reference>
<protein>
    <submittedName>
        <fullName evidence="1">Splicing factor PWI domain-containing protein</fullName>
    </submittedName>
</protein>
<evidence type="ECO:0000313" key="2">
    <source>
        <dbReference type="Proteomes" id="UP001140949"/>
    </source>
</evidence>
<gene>
    <name evidence="1" type="ORF">M6B38_394410</name>
</gene>
<name>A0AAX6FWW6_IRIPA</name>
<dbReference type="Proteomes" id="UP001140949">
    <property type="component" value="Unassembled WGS sequence"/>
</dbReference>
<keyword evidence="2" id="KW-1185">Reference proteome</keyword>
<accession>A0AAX6FWW6</accession>
<proteinExistence type="predicted"/>
<dbReference type="AlphaFoldDB" id="A0AAX6FWW6"/>
<dbReference type="EMBL" id="JANAVB010025196">
    <property type="protein sequence ID" value="KAJ6820936.1"/>
    <property type="molecule type" value="Genomic_DNA"/>
</dbReference>
<sequence length="136" mass="14559">MGARGSAATGAGGSASADGREAAVWRLAPAVGCRRCRRRGGSSDLVSRSREGRRLAWRVWSSGSSGRRGLVYAADGVDLISEAVDALALPRRLDWRGTGDCQQRSPREAGSYRGGVWRWAERTLDDGGRSPVAPRF</sequence>